<accession>A0A1G1Z0E3</accession>
<keyword evidence="1" id="KW-1133">Transmembrane helix</keyword>
<reference evidence="2 3" key="1">
    <citation type="journal article" date="2016" name="Nat. Commun.">
        <title>Thousands of microbial genomes shed light on interconnected biogeochemical processes in an aquifer system.</title>
        <authorList>
            <person name="Anantharaman K."/>
            <person name="Brown C.T."/>
            <person name="Hug L.A."/>
            <person name="Sharon I."/>
            <person name="Castelle C.J."/>
            <person name="Probst A.J."/>
            <person name="Thomas B.C."/>
            <person name="Singh A."/>
            <person name="Wilkins M.J."/>
            <person name="Karaoz U."/>
            <person name="Brodie E.L."/>
            <person name="Williams K.H."/>
            <person name="Hubbard S.S."/>
            <person name="Banfield J.F."/>
        </authorList>
    </citation>
    <scope>NUCLEOTIDE SEQUENCE [LARGE SCALE GENOMIC DNA]</scope>
</reference>
<gene>
    <name evidence="2" type="ORF">A3D47_00495</name>
</gene>
<name>A0A1G1Z0E3_9BACT</name>
<feature type="transmembrane region" description="Helical" evidence="1">
    <location>
        <begin position="58"/>
        <end position="80"/>
    </location>
</feature>
<keyword evidence="1" id="KW-0472">Membrane</keyword>
<dbReference type="Proteomes" id="UP000178651">
    <property type="component" value="Unassembled WGS sequence"/>
</dbReference>
<dbReference type="AlphaFoldDB" id="A0A1G1Z0E3"/>
<evidence type="ECO:0000256" key="1">
    <source>
        <dbReference type="SAM" id="Phobius"/>
    </source>
</evidence>
<dbReference type="EMBL" id="MHIU01000005">
    <property type="protein sequence ID" value="OGY58103.1"/>
    <property type="molecule type" value="Genomic_DNA"/>
</dbReference>
<protein>
    <submittedName>
        <fullName evidence="2">Uncharacterized protein</fullName>
    </submittedName>
</protein>
<keyword evidence="1" id="KW-0812">Transmembrane</keyword>
<feature type="transmembrane region" description="Helical" evidence="1">
    <location>
        <begin position="6"/>
        <end position="26"/>
    </location>
</feature>
<organism evidence="2 3">
    <name type="scientific">Candidatus Colwellbacteria bacterium RIFCSPHIGHO2_02_FULL_43_15</name>
    <dbReference type="NCBI Taxonomy" id="1797686"/>
    <lineage>
        <taxon>Bacteria</taxon>
        <taxon>Candidatus Colwelliibacteriota</taxon>
    </lineage>
</organism>
<evidence type="ECO:0000313" key="3">
    <source>
        <dbReference type="Proteomes" id="UP000178651"/>
    </source>
</evidence>
<comment type="caution">
    <text evidence="2">The sequence shown here is derived from an EMBL/GenBank/DDBJ whole genome shotgun (WGS) entry which is preliminary data.</text>
</comment>
<evidence type="ECO:0000313" key="2">
    <source>
        <dbReference type="EMBL" id="OGY58103.1"/>
    </source>
</evidence>
<sequence>MKPTSLVSLITIISLLVAIFFVFGIYQLEGQLCPDHLSTGICGFLAGLTHIIDSIMSLNIFLVLTLPLLIGFIALSAYPFSYLPTLRPIQLSYVKHLPTPEAKIRQLSWLSFHINSPTL</sequence>
<proteinExistence type="predicted"/>